<dbReference type="AlphaFoldDB" id="A0A936N9W4"/>
<evidence type="ECO:0000313" key="8">
    <source>
        <dbReference type="Proteomes" id="UP000727993"/>
    </source>
</evidence>
<evidence type="ECO:0000256" key="5">
    <source>
        <dbReference type="SAM" id="Phobius"/>
    </source>
</evidence>
<keyword evidence="1" id="KW-1003">Cell membrane</keyword>
<dbReference type="InterPro" id="IPR050768">
    <property type="entry name" value="UPF0353/GerABKA_families"/>
</dbReference>
<dbReference type="Proteomes" id="UP000727993">
    <property type="component" value="Unassembled WGS sequence"/>
</dbReference>
<protein>
    <submittedName>
        <fullName evidence="7">VWA domain-containing protein</fullName>
    </submittedName>
</protein>
<dbReference type="PROSITE" id="PS50234">
    <property type="entry name" value="VWFA"/>
    <property type="match status" value="1"/>
</dbReference>
<evidence type="ECO:0000256" key="2">
    <source>
        <dbReference type="ARBA" id="ARBA00022692"/>
    </source>
</evidence>
<keyword evidence="2 5" id="KW-0812">Transmembrane</keyword>
<evidence type="ECO:0000256" key="1">
    <source>
        <dbReference type="ARBA" id="ARBA00022475"/>
    </source>
</evidence>
<dbReference type="EMBL" id="JADJZA010000001">
    <property type="protein sequence ID" value="MBK9296313.1"/>
    <property type="molecule type" value="Genomic_DNA"/>
</dbReference>
<evidence type="ECO:0000259" key="6">
    <source>
        <dbReference type="PROSITE" id="PS50234"/>
    </source>
</evidence>
<accession>A0A936N9W4</accession>
<dbReference type="InterPro" id="IPR036465">
    <property type="entry name" value="vWFA_dom_sf"/>
</dbReference>
<feature type="transmembrane region" description="Helical" evidence="5">
    <location>
        <begin position="299"/>
        <end position="320"/>
    </location>
</feature>
<dbReference type="PANTHER" id="PTHR22550">
    <property type="entry name" value="SPORE GERMINATION PROTEIN"/>
    <property type="match status" value="1"/>
</dbReference>
<comment type="caution">
    <text evidence="7">The sequence shown here is derived from an EMBL/GenBank/DDBJ whole genome shotgun (WGS) entry which is preliminary data.</text>
</comment>
<evidence type="ECO:0000256" key="4">
    <source>
        <dbReference type="ARBA" id="ARBA00023136"/>
    </source>
</evidence>
<feature type="transmembrane region" description="Helical" evidence="5">
    <location>
        <begin position="6"/>
        <end position="29"/>
    </location>
</feature>
<dbReference type="Gene3D" id="3.40.50.410">
    <property type="entry name" value="von Willebrand factor, type A domain"/>
    <property type="match status" value="1"/>
</dbReference>
<dbReference type="Pfam" id="PF13519">
    <property type="entry name" value="VWA_2"/>
    <property type="match status" value="1"/>
</dbReference>
<dbReference type="InterPro" id="IPR024163">
    <property type="entry name" value="Aerotolerance_reg_N"/>
</dbReference>
<keyword evidence="4 5" id="KW-0472">Membrane</keyword>
<gene>
    <name evidence="7" type="ORF">IPN02_05500</name>
</gene>
<dbReference type="InterPro" id="IPR002035">
    <property type="entry name" value="VWF_A"/>
</dbReference>
<feature type="transmembrane region" description="Helical" evidence="5">
    <location>
        <begin position="58"/>
        <end position="75"/>
    </location>
</feature>
<sequence length="324" mass="34588">MSNFVSPLWLLAELVVVALAVAYVAWSLFGRQRFAVRFSNVELLDKVAPSRAGWRRHVVSGLFLLALAVMVVAVARPQTEVTVPTEKATLMLAIDTSLSMEATDVDPNRLKAAQDAAVNFIDNLPEKFNVGLVEFAGSAQTLVPPTTDHTRVQRSINKLELREGTAIGDAVDVSLKTIADFTADAELSGDSAPAAIIVLSDGETTVGRPTADAIPLAKEAGVPVWTISFGTPDGVITMPGEFGGEQAIPVPVAPEPLEQLAKDTGGQAYTAESANQLNDVYKELGSAIGDETELSEIGWRWTLAGFALLVVAGGLSTWWFRRMI</sequence>
<dbReference type="Pfam" id="PF07584">
    <property type="entry name" value="BatA"/>
    <property type="match status" value="1"/>
</dbReference>
<reference evidence="7 8" key="1">
    <citation type="submission" date="2020-10" db="EMBL/GenBank/DDBJ databases">
        <title>Connecting structure to function with the recovery of over 1000 high-quality activated sludge metagenome-assembled genomes encoding full-length rRNA genes using long-read sequencing.</title>
        <authorList>
            <person name="Singleton C.M."/>
            <person name="Petriglieri F."/>
            <person name="Kristensen J.M."/>
            <person name="Kirkegaard R.H."/>
            <person name="Michaelsen T.Y."/>
            <person name="Andersen M.H."/>
            <person name="Karst S.M."/>
            <person name="Dueholm M.S."/>
            <person name="Nielsen P.H."/>
            <person name="Albertsen M."/>
        </authorList>
    </citation>
    <scope>NUCLEOTIDE SEQUENCE [LARGE SCALE GENOMIC DNA]</scope>
    <source>
        <strain evidence="7">Lyne_18-Q3-R50-59_MAXAC.006</strain>
    </source>
</reference>
<name>A0A936N9W4_9ACTN</name>
<dbReference type="SUPFAM" id="SSF53300">
    <property type="entry name" value="vWA-like"/>
    <property type="match status" value="1"/>
</dbReference>
<proteinExistence type="predicted"/>
<evidence type="ECO:0000313" key="7">
    <source>
        <dbReference type="EMBL" id="MBK9296313.1"/>
    </source>
</evidence>
<dbReference type="SMART" id="SM00327">
    <property type="entry name" value="VWA"/>
    <property type="match status" value="1"/>
</dbReference>
<keyword evidence="3 5" id="KW-1133">Transmembrane helix</keyword>
<evidence type="ECO:0000256" key="3">
    <source>
        <dbReference type="ARBA" id="ARBA00022989"/>
    </source>
</evidence>
<dbReference type="PANTHER" id="PTHR22550:SF5">
    <property type="entry name" value="LEUCINE ZIPPER PROTEIN 4"/>
    <property type="match status" value="1"/>
</dbReference>
<feature type="domain" description="VWFA" evidence="6">
    <location>
        <begin position="89"/>
        <end position="284"/>
    </location>
</feature>
<organism evidence="7 8">
    <name type="scientific">Candidatus Neomicrothrix subdominans</name>
    <dbReference type="NCBI Taxonomy" id="2954438"/>
    <lineage>
        <taxon>Bacteria</taxon>
        <taxon>Bacillati</taxon>
        <taxon>Actinomycetota</taxon>
        <taxon>Acidimicrobiia</taxon>
        <taxon>Acidimicrobiales</taxon>
        <taxon>Microthrixaceae</taxon>
        <taxon>Candidatus Neomicrothrix</taxon>
    </lineage>
</organism>